<keyword evidence="4" id="KW-1003">Cell membrane</keyword>
<accession>A0A172QV27</accession>
<sequence length="638" mass="68926">MSTIPGKGLPASQEPSEEAHYPHDTHPGLVPGISVDDQRNKFGLDKVVFGATAVLILAFIIWGISSPDSVASVSSTMFSWAMTNTGWLLNFVMLIGISTMLYIAFSRYGRIKLGTDEDQPEFSRFSWIAMMFGAGIGVGIFFFGPSEPLWHYLSPPPHTVEGSTPESLHQALAQSHFHWGLSAWGLYALVGGSLAYSSYRRGRVTLISSTFRSLFGEKTDGIAGRLIDIMAIIATLFGTAATLGLSAIQVGQGVQIISGASEITNTVLILIIAVLTIGFIISAVSGVSKGIRYLSNINITLTLGLVLFVFITGPTLFLLNLIPSSVLEYGSKFFSMAGKSLSWGQETIEFQAGWTAFYWAWWIAWTPFVGMFIARISRGRTLREFALITMAVPSFILILAFTIFGGTAITMNRENVAGFDGNSSAEQVLFDMFSNLPLYSITPFILIFVLAVFFITSADSASVVMGTMSSRGNPKPNKLVVVFWGLCMMGIAVVMLLAGGESALTGLQNLTILIAIPFALVLIMMAIAFIKDLSTDPAAIRHTYAKAAISNAVVRGLEEHGDDFELAVEPAEEGRGAGASFDSTAGHITEWYQRTDEEGNEVDYDFSTGEWADGWSTESVDNASSPDTDATPEADKKD</sequence>
<evidence type="ECO:0000256" key="8">
    <source>
        <dbReference type="SAM" id="MobiDB-lite"/>
    </source>
</evidence>
<feature type="transmembrane region" description="Helical" evidence="9">
    <location>
        <begin position="85"/>
        <end position="105"/>
    </location>
</feature>
<proteinExistence type="inferred from homology"/>
<dbReference type="PANTHER" id="PTHR30047:SF7">
    <property type="entry name" value="HIGH-AFFINITY CHOLINE TRANSPORT PROTEIN"/>
    <property type="match status" value="1"/>
</dbReference>
<reference evidence="10 11" key="1">
    <citation type="submission" date="2016-05" db="EMBL/GenBank/DDBJ databases">
        <title>Complete genome sequence of Corynebacterium crudilactis, a new Corynebacterium species isolated from raw cow's milk.</title>
        <authorList>
            <person name="Christian R."/>
            <person name="Zimmermann J."/>
            <person name="Lipski A."/>
            <person name="Kalinowski J."/>
        </authorList>
    </citation>
    <scope>NUCLEOTIDE SEQUENCE [LARGE SCALE GENOMIC DNA]</scope>
    <source>
        <strain evidence="10 11">JZ16</strain>
    </source>
</reference>
<dbReference type="AlphaFoldDB" id="A0A172QV27"/>
<evidence type="ECO:0000256" key="9">
    <source>
        <dbReference type="SAM" id="Phobius"/>
    </source>
</evidence>
<dbReference type="NCBIfam" id="TIGR00842">
    <property type="entry name" value="bcct"/>
    <property type="match status" value="1"/>
</dbReference>
<feature type="region of interest" description="Disordered" evidence="8">
    <location>
        <begin position="594"/>
        <end position="638"/>
    </location>
</feature>
<evidence type="ECO:0000256" key="7">
    <source>
        <dbReference type="ARBA" id="ARBA00023136"/>
    </source>
</evidence>
<evidence type="ECO:0000256" key="1">
    <source>
        <dbReference type="ARBA" id="ARBA00004651"/>
    </source>
</evidence>
<feature type="transmembrane region" description="Helical" evidence="9">
    <location>
        <begin position="47"/>
        <end position="65"/>
    </location>
</feature>
<evidence type="ECO:0000313" key="11">
    <source>
        <dbReference type="Proteomes" id="UP000076929"/>
    </source>
</evidence>
<dbReference type="PANTHER" id="PTHR30047">
    <property type="entry name" value="HIGH-AFFINITY CHOLINE TRANSPORT PROTEIN-RELATED"/>
    <property type="match status" value="1"/>
</dbReference>
<feature type="transmembrane region" description="Helical" evidence="9">
    <location>
        <begin position="438"/>
        <end position="458"/>
    </location>
</feature>
<dbReference type="OrthoDB" id="9775735at2"/>
<feature type="compositionally biased region" description="Polar residues" evidence="8">
    <location>
        <begin position="616"/>
        <end position="628"/>
    </location>
</feature>
<protein>
    <submittedName>
        <fullName evidence="10">Choline transporter</fullName>
    </submittedName>
</protein>
<dbReference type="RefSeq" id="WP_066567187.1">
    <property type="nucleotide sequence ID" value="NZ_CP015622.1"/>
</dbReference>
<dbReference type="GO" id="GO:0005886">
    <property type="term" value="C:plasma membrane"/>
    <property type="evidence" value="ECO:0007669"/>
    <property type="project" value="UniProtKB-SubCell"/>
</dbReference>
<keyword evidence="7 9" id="KW-0472">Membrane</keyword>
<organism evidence="10 11">
    <name type="scientific">Corynebacterium crudilactis</name>
    <dbReference type="NCBI Taxonomy" id="1652495"/>
    <lineage>
        <taxon>Bacteria</taxon>
        <taxon>Bacillati</taxon>
        <taxon>Actinomycetota</taxon>
        <taxon>Actinomycetes</taxon>
        <taxon>Mycobacteriales</taxon>
        <taxon>Corynebacteriaceae</taxon>
        <taxon>Corynebacterium</taxon>
    </lineage>
</organism>
<dbReference type="Pfam" id="PF02028">
    <property type="entry name" value="BCCT"/>
    <property type="match status" value="1"/>
</dbReference>
<feature type="transmembrane region" description="Helical" evidence="9">
    <location>
        <begin position="299"/>
        <end position="322"/>
    </location>
</feature>
<feature type="transmembrane region" description="Helical" evidence="9">
    <location>
        <begin position="479"/>
        <end position="498"/>
    </location>
</feature>
<dbReference type="Proteomes" id="UP000076929">
    <property type="component" value="Chromosome"/>
</dbReference>
<feature type="transmembrane region" description="Helical" evidence="9">
    <location>
        <begin position="177"/>
        <end position="196"/>
    </location>
</feature>
<comment type="similarity">
    <text evidence="2">Belongs to the BCCT transporter (TC 2.A.15) family.</text>
</comment>
<evidence type="ECO:0000256" key="2">
    <source>
        <dbReference type="ARBA" id="ARBA00005658"/>
    </source>
</evidence>
<evidence type="ECO:0000256" key="6">
    <source>
        <dbReference type="ARBA" id="ARBA00022989"/>
    </source>
</evidence>
<feature type="transmembrane region" description="Helical" evidence="9">
    <location>
        <begin position="226"/>
        <end position="248"/>
    </location>
</feature>
<gene>
    <name evidence="10" type="ORF">ccrud_10355</name>
</gene>
<evidence type="ECO:0000256" key="5">
    <source>
        <dbReference type="ARBA" id="ARBA00022692"/>
    </source>
</evidence>
<feature type="transmembrane region" description="Helical" evidence="9">
    <location>
        <begin position="510"/>
        <end position="530"/>
    </location>
</feature>
<evidence type="ECO:0000256" key="4">
    <source>
        <dbReference type="ARBA" id="ARBA00022475"/>
    </source>
</evidence>
<keyword evidence="3" id="KW-0813">Transport</keyword>
<keyword evidence="6 9" id="KW-1133">Transmembrane helix</keyword>
<evidence type="ECO:0000313" key="10">
    <source>
        <dbReference type="EMBL" id="ANE04563.1"/>
    </source>
</evidence>
<feature type="transmembrane region" description="Helical" evidence="9">
    <location>
        <begin position="125"/>
        <end position="144"/>
    </location>
</feature>
<feature type="transmembrane region" description="Helical" evidence="9">
    <location>
        <begin position="268"/>
        <end position="287"/>
    </location>
</feature>
<dbReference type="EMBL" id="CP015622">
    <property type="protein sequence ID" value="ANE04563.1"/>
    <property type="molecule type" value="Genomic_DNA"/>
</dbReference>
<evidence type="ECO:0000256" key="3">
    <source>
        <dbReference type="ARBA" id="ARBA00022448"/>
    </source>
</evidence>
<keyword evidence="5 9" id="KW-0812">Transmembrane</keyword>
<feature type="transmembrane region" description="Helical" evidence="9">
    <location>
        <begin position="386"/>
        <end position="409"/>
    </location>
</feature>
<dbReference type="KEGG" id="ccjz:ccrud_10355"/>
<dbReference type="InterPro" id="IPR000060">
    <property type="entry name" value="BCCT_transptr"/>
</dbReference>
<dbReference type="GO" id="GO:0022857">
    <property type="term" value="F:transmembrane transporter activity"/>
    <property type="evidence" value="ECO:0007669"/>
    <property type="project" value="InterPro"/>
</dbReference>
<keyword evidence="11" id="KW-1185">Reference proteome</keyword>
<comment type="subcellular location">
    <subcellularLocation>
        <location evidence="1">Cell membrane</location>
        <topology evidence="1">Multi-pass membrane protein</topology>
    </subcellularLocation>
</comment>
<feature type="region of interest" description="Disordered" evidence="8">
    <location>
        <begin position="1"/>
        <end position="23"/>
    </location>
</feature>
<name>A0A172QV27_9CORY</name>
<feature type="transmembrane region" description="Helical" evidence="9">
    <location>
        <begin position="356"/>
        <end position="374"/>
    </location>
</feature>